<proteinExistence type="inferred from homology"/>
<dbReference type="EMBL" id="ML143424">
    <property type="protein sequence ID" value="TBU28122.1"/>
    <property type="molecule type" value="Genomic_DNA"/>
</dbReference>
<dbReference type="PIRSF" id="PIRSF013171">
    <property type="entry name" value="Pur_nuclsid_perm"/>
    <property type="match status" value="1"/>
</dbReference>
<dbReference type="Pfam" id="PF06516">
    <property type="entry name" value="NUP"/>
    <property type="match status" value="1"/>
</dbReference>
<evidence type="ECO:0000256" key="2">
    <source>
        <dbReference type="SAM" id="SignalP"/>
    </source>
</evidence>
<feature type="signal peptide" evidence="2">
    <location>
        <begin position="1"/>
        <end position="19"/>
    </location>
</feature>
<name>A0A4Q9MNZ2_9APHY</name>
<evidence type="ECO:0000313" key="3">
    <source>
        <dbReference type="EMBL" id="TBU28122.1"/>
    </source>
</evidence>
<comment type="function">
    <text evidence="1">Nucleoside permease that transports adenosine and guanosine.</text>
</comment>
<accession>A0A4Q9MNZ2</accession>
<gene>
    <name evidence="3" type="ORF">BD311DRAFT_758840</name>
</gene>
<dbReference type="Proteomes" id="UP000292957">
    <property type="component" value="Unassembled WGS sequence"/>
</dbReference>
<evidence type="ECO:0000256" key="1">
    <source>
        <dbReference type="PIRNR" id="PIRNR013171"/>
    </source>
</evidence>
<dbReference type="OrthoDB" id="2331083at2759"/>
<protein>
    <submittedName>
        <fullName evidence="3">Purine nucleoside permease</fullName>
    </submittedName>
</protein>
<organism evidence="3">
    <name type="scientific">Dichomitus squalens</name>
    <dbReference type="NCBI Taxonomy" id="114155"/>
    <lineage>
        <taxon>Eukaryota</taxon>
        <taxon>Fungi</taxon>
        <taxon>Dikarya</taxon>
        <taxon>Basidiomycota</taxon>
        <taxon>Agaricomycotina</taxon>
        <taxon>Agaricomycetes</taxon>
        <taxon>Polyporales</taxon>
        <taxon>Polyporaceae</taxon>
        <taxon>Dichomitus</taxon>
    </lineage>
</organism>
<dbReference type="PANTHER" id="PTHR38643">
    <property type="entry name" value="PURINE NUCLEOSIDE PERMEASE C285.05-RELATED"/>
    <property type="match status" value="1"/>
</dbReference>
<dbReference type="GO" id="GO:0055085">
    <property type="term" value="P:transmembrane transport"/>
    <property type="evidence" value="ECO:0007669"/>
    <property type="project" value="InterPro"/>
</dbReference>
<dbReference type="InterPro" id="IPR009486">
    <property type="entry name" value="Pur_nuclsid_perm"/>
</dbReference>
<reference evidence="3" key="1">
    <citation type="submission" date="2019-01" db="EMBL/GenBank/DDBJ databases">
        <title>Draft genome sequences of three monokaryotic isolates of the white-rot basidiomycete fungus Dichomitus squalens.</title>
        <authorList>
            <consortium name="DOE Joint Genome Institute"/>
            <person name="Lopez S.C."/>
            <person name="Andreopoulos B."/>
            <person name="Pangilinan J."/>
            <person name="Lipzen A."/>
            <person name="Riley R."/>
            <person name="Ahrendt S."/>
            <person name="Ng V."/>
            <person name="Barry K."/>
            <person name="Daum C."/>
            <person name="Grigoriev I.V."/>
            <person name="Hilden K.S."/>
            <person name="Makela M.R."/>
            <person name="de Vries R.P."/>
        </authorList>
    </citation>
    <scope>NUCLEOTIDE SEQUENCE [LARGE SCALE GENOMIC DNA]</scope>
    <source>
        <strain evidence="3">OM18370.1</strain>
    </source>
</reference>
<dbReference type="PANTHER" id="PTHR38643:SF1">
    <property type="entry name" value="PURINE NUCLEOSIDE PERMEASE C285.05-RELATED"/>
    <property type="match status" value="1"/>
</dbReference>
<dbReference type="GO" id="GO:0005783">
    <property type="term" value="C:endoplasmic reticulum"/>
    <property type="evidence" value="ECO:0007669"/>
    <property type="project" value="TreeGrafter"/>
</dbReference>
<keyword evidence="1" id="KW-0813">Transport</keyword>
<comment type="similarity">
    <text evidence="1">Belongs to the NUP family.</text>
</comment>
<keyword evidence="2" id="KW-0732">Signal</keyword>
<sequence>MWMCLWRLLALVAIQAVVAAANSRPFAPKVVIVDFYTDEANAWTGIPEFDLLARNVTVPGLSRRYPAIHCTASADICQLVTDEGEINAALSTFALIHSPLFNLTQSYFLLAGDGGISPKQGTLGSVAFARFSVQVALQYEIDGREIPDGFPTGYVPQGTTAPDQWPLYIYGTEAFELNDALRQRAVALARKAKLNDTASAQQYRQLYASEPQYAAALGEPRVLACDTATSDVWWSGALLGAAFENTTTLFTNGTGVYCTTQQEDGAVLGALLRGALARRVDFGRVIAMRTASDFDRPPPGMSAADNLFNGQDAGYDASVRNVYLAGVQVVQGVVNEWAEVYEKGVEPQNYIGDDIGSLGGIPTFGLGSQFGGLAPGQ</sequence>
<dbReference type="AlphaFoldDB" id="A0A4Q9MNZ2"/>
<feature type="chain" id="PRO_5020285114" evidence="2">
    <location>
        <begin position="20"/>
        <end position="377"/>
    </location>
</feature>